<dbReference type="RefSeq" id="WP_283443143.1">
    <property type="nucleotide sequence ID" value="NZ_FXUL01000011.1"/>
</dbReference>
<dbReference type="Gene3D" id="1.20.1550.10">
    <property type="entry name" value="DsbB-like"/>
    <property type="match status" value="1"/>
</dbReference>
<keyword evidence="5" id="KW-0997">Cell inner membrane</keyword>
<evidence type="ECO:0000256" key="1">
    <source>
        <dbReference type="ARBA" id="ARBA00004429"/>
    </source>
</evidence>
<dbReference type="EMBL" id="FXUL01000011">
    <property type="protein sequence ID" value="SMP66069.1"/>
    <property type="molecule type" value="Genomic_DNA"/>
</dbReference>
<evidence type="ECO:0000256" key="15">
    <source>
        <dbReference type="SAM" id="Phobius"/>
    </source>
</evidence>
<protein>
    <recommendedName>
        <fullName evidence="14">Disulfide bond formation protein B</fullName>
    </recommendedName>
    <alternativeName>
        <fullName evidence="14">Disulfide oxidoreductase</fullName>
    </alternativeName>
</protein>
<evidence type="ECO:0000256" key="9">
    <source>
        <dbReference type="ARBA" id="ARBA00023002"/>
    </source>
</evidence>
<keyword evidence="13 14" id="KW-0676">Redox-active center</keyword>
<evidence type="ECO:0000256" key="3">
    <source>
        <dbReference type="ARBA" id="ARBA00022448"/>
    </source>
</evidence>
<feature type="topological domain" description="Periplasmic" evidence="14">
    <location>
        <begin position="82"/>
        <end position="136"/>
    </location>
</feature>
<feature type="transmembrane region" description="Helical" evidence="15">
    <location>
        <begin position="64"/>
        <end position="85"/>
    </location>
</feature>
<comment type="function">
    <text evidence="14">Required for disulfide bond formation in some periplasmic proteins. Acts by oxidizing the DsbA protein.</text>
</comment>
<keyword evidence="9 14" id="KW-0560">Oxidoreductase</keyword>
<keyword evidence="17" id="KW-1185">Reference proteome</keyword>
<name>A0ABY1QAZ1_9BURK</name>
<comment type="similarity">
    <text evidence="2 14">Belongs to the DsbB family.</text>
</comment>
<keyword evidence="6 14" id="KW-0812">Transmembrane</keyword>
<evidence type="ECO:0000256" key="11">
    <source>
        <dbReference type="ARBA" id="ARBA00023157"/>
    </source>
</evidence>
<proteinExistence type="inferred from homology"/>
<keyword evidence="4 14" id="KW-1003">Cell membrane</keyword>
<feature type="topological domain" description="Periplasmic" evidence="14">
    <location>
        <begin position="25"/>
        <end position="42"/>
    </location>
</feature>
<evidence type="ECO:0000256" key="4">
    <source>
        <dbReference type="ARBA" id="ARBA00022475"/>
    </source>
</evidence>
<reference evidence="16 17" key="1">
    <citation type="submission" date="2017-05" db="EMBL/GenBank/DDBJ databases">
        <authorList>
            <person name="Varghese N."/>
            <person name="Submissions S."/>
        </authorList>
    </citation>
    <scope>NUCLEOTIDE SEQUENCE [LARGE SCALE GENOMIC DNA]</scope>
    <source>
        <strain evidence="16 17">DSM 26001</strain>
    </source>
</reference>
<evidence type="ECO:0000256" key="8">
    <source>
        <dbReference type="ARBA" id="ARBA00022989"/>
    </source>
</evidence>
<keyword evidence="7 14" id="KW-0249">Electron transport</keyword>
<evidence type="ECO:0000256" key="10">
    <source>
        <dbReference type="ARBA" id="ARBA00023136"/>
    </source>
</evidence>
<gene>
    <name evidence="14" type="primary">dsbB</name>
    <name evidence="16" type="ORF">SAMN06295970_111112</name>
</gene>
<evidence type="ECO:0000256" key="2">
    <source>
        <dbReference type="ARBA" id="ARBA00008823"/>
    </source>
</evidence>
<comment type="caution">
    <text evidence="14">Lacks conserved residue(s) required for the propagation of feature annotation.</text>
</comment>
<comment type="caution">
    <text evidence="16">The sequence shown here is derived from an EMBL/GenBank/DDBJ whole genome shotgun (WGS) entry which is preliminary data.</text>
</comment>
<organism evidence="16 17">
    <name type="scientific">Noviherbaspirillum suwonense</name>
    <dbReference type="NCBI Taxonomy" id="1224511"/>
    <lineage>
        <taxon>Bacteria</taxon>
        <taxon>Pseudomonadati</taxon>
        <taxon>Pseudomonadota</taxon>
        <taxon>Betaproteobacteria</taxon>
        <taxon>Burkholderiales</taxon>
        <taxon>Oxalobacteraceae</taxon>
        <taxon>Noviherbaspirillum</taxon>
    </lineage>
</organism>
<keyword evidence="11 14" id="KW-1015">Disulfide bond</keyword>
<evidence type="ECO:0000256" key="14">
    <source>
        <dbReference type="HAMAP-Rule" id="MF_00286"/>
    </source>
</evidence>
<feature type="transmembrane region" description="Helical" evidence="15">
    <location>
        <begin position="39"/>
        <end position="57"/>
    </location>
</feature>
<feature type="transmembrane region" description="Helical" evidence="15">
    <location>
        <begin position="7"/>
        <end position="27"/>
    </location>
</feature>
<dbReference type="NCBIfam" id="NF002552">
    <property type="entry name" value="PRK02110.1"/>
    <property type="match status" value="1"/>
</dbReference>
<feature type="disulfide bond" description="Redox-active" evidence="14">
    <location>
        <begin position="34"/>
        <end position="37"/>
    </location>
</feature>
<evidence type="ECO:0000256" key="5">
    <source>
        <dbReference type="ARBA" id="ARBA00022519"/>
    </source>
</evidence>
<feature type="transmembrane region" description="Helical" evidence="15">
    <location>
        <begin position="134"/>
        <end position="154"/>
    </location>
</feature>
<evidence type="ECO:0000313" key="16">
    <source>
        <dbReference type="EMBL" id="SMP66069.1"/>
    </source>
</evidence>
<accession>A0ABY1QAZ1</accession>
<dbReference type="SUPFAM" id="SSF158442">
    <property type="entry name" value="DsbB-like"/>
    <property type="match status" value="1"/>
</dbReference>
<dbReference type="InterPro" id="IPR050183">
    <property type="entry name" value="DsbB"/>
</dbReference>
<evidence type="ECO:0000256" key="12">
    <source>
        <dbReference type="ARBA" id="ARBA00023186"/>
    </source>
</evidence>
<feature type="topological domain" description="Cytoplasmic" evidence="14">
    <location>
        <begin position="156"/>
        <end position="160"/>
    </location>
</feature>
<sequence>MNPYRPVLLAAAFISIVLLGVALYLQHGMNMLPCPLCVLQRYAFAAVALICLVAAGLPPGGQRAGAGLGLLAALAGLGTAGWHLWIKAHPNVSCGIDPLETSLNTIPTAQLLPFLFQADGLCTTEYAPIIGLSIPQWSLIWFAVLAIVLGRTALRGIPRR</sequence>
<keyword evidence="8 14" id="KW-1133">Transmembrane helix</keyword>
<evidence type="ECO:0000256" key="13">
    <source>
        <dbReference type="ARBA" id="ARBA00023284"/>
    </source>
</evidence>
<keyword evidence="3 14" id="KW-0813">Transport</keyword>
<comment type="subcellular location">
    <subcellularLocation>
        <location evidence="1">Cell inner membrane</location>
        <topology evidence="1">Multi-pass membrane protein</topology>
    </subcellularLocation>
    <subcellularLocation>
        <location evidence="14">Cell membrane</location>
        <topology evidence="14">Multi-pass membrane protein</topology>
    </subcellularLocation>
</comment>
<dbReference type="Proteomes" id="UP001158049">
    <property type="component" value="Unassembled WGS sequence"/>
</dbReference>
<dbReference type="Pfam" id="PF02600">
    <property type="entry name" value="DsbB"/>
    <property type="match status" value="1"/>
</dbReference>
<dbReference type="PANTHER" id="PTHR36570:SF3">
    <property type="entry name" value="DISULFIDE BOND FORMATION PROTEIN B"/>
    <property type="match status" value="1"/>
</dbReference>
<dbReference type="PANTHER" id="PTHR36570">
    <property type="entry name" value="DISULFIDE BOND FORMATION PROTEIN B"/>
    <property type="match status" value="1"/>
</dbReference>
<dbReference type="InterPro" id="IPR003752">
    <property type="entry name" value="DiS_bond_form_DsbB/BdbC"/>
</dbReference>
<evidence type="ECO:0000313" key="17">
    <source>
        <dbReference type="Proteomes" id="UP001158049"/>
    </source>
</evidence>
<keyword evidence="10 14" id="KW-0472">Membrane</keyword>
<dbReference type="InterPro" id="IPR022920">
    <property type="entry name" value="Disulphide_bond_form_DsbB"/>
</dbReference>
<dbReference type="InterPro" id="IPR023380">
    <property type="entry name" value="DsbB-like_sf"/>
</dbReference>
<dbReference type="HAMAP" id="MF_00286">
    <property type="entry name" value="DsbB"/>
    <property type="match status" value="1"/>
</dbReference>
<keyword evidence="12 14" id="KW-0143">Chaperone</keyword>
<feature type="topological domain" description="Cytoplasmic" evidence="14">
    <location>
        <begin position="1"/>
        <end position="7"/>
    </location>
</feature>
<evidence type="ECO:0000256" key="7">
    <source>
        <dbReference type="ARBA" id="ARBA00022982"/>
    </source>
</evidence>
<evidence type="ECO:0000256" key="6">
    <source>
        <dbReference type="ARBA" id="ARBA00022692"/>
    </source>
</evidence>